<dbReference type="CDD" id="cd06259">
    <property type="entry name" value="YdcF-like"/>
    <property type="match status" value="1"/>
</dbReference>
<evidence type="ECO:0000313" key="3">
    <source>
        <dbReference type="EMBL" id="ERN40749.1"/>
    </source>
</evidence>
<dbReference type="PANTHER" id="PTHR30336">
    <property type="entry name" value="INNER MEMBRANE PROTEIN, PROBABLE PERMEASE"/>
    <property type="match status" value="1"/>
</dbReference>
<organism evidence="3 4">
    <name type="scientific">Rubidibacter lacunae KORDI 51-2</name>
    <dbReference type="NCBI Taxonomy" id="582515"/>
    <lineage>
        <taxon>Bacteria</taxon>
        <taxon>Bacillati</taxon>
        <taxon>Cyanobacteriota</taxon>
        <taxon>Cyanophyceae</taxon>
        <taxon>Oscillatoriophycideae</taxon>
        <taxon>Chroococcales</taxon>
        <taxon>Aphanothecaceae</taxon>
        <taxon>Rubidibacter</taxon>
    </lineage>
</organism>
<dbReference type="OrthoDB" id="9782395at2"/>
<proteinExistence type="predicted"/>
<dbReference type="Proteomes" id="UP000016960">
    <property type="component" value="Unassembled WGS sequence"/>
</dbReference>
<dbReference type="GO" id="GO:0000270">
    <property type="term" value="P:peptidoglycan metabolic process"/>
    <property type="evidence" value="ECO:0007669"/>
    <property type="project" value="TreeGrafter"/>
</dbReference>
<dbReference type="PROSITE" id="PS51257">
    <property type="entry name" value="PROKAR_LIPOPROTEIN"/>
    <property type="match status" value="1"/>
</dbReference>
<sequence>MFLFLSKLLPLFVYPVGLACVLLGTTLLLAWFKSRWLPVPVALALVVLLLGGNTWVSTALVRSLEWQYEPLLEPPIVDAIVVLGGALKGSPVPGTSYDLTDRSDRILYGAQLYRAGRAPTIVVSGGRIAWRGNSIPESHDIVALLSALGVPTSAVIEEPESLNTHDNAVYTGRILEARNIERVLLVTSAAHMPRAVGTFRKQGIDVIPAPTDFNVDRSPLPPASLREALLATLPDATYLAATTGAMKEYLGAIIYRLLGWL</sequence>
<dbReference type="GO" id="GO:0005886">
    <property type="term" value="C:plasma membrane"/>
    <property type="evidence" value="ECO:0007669"/>
    <property type="project" value="TreeGrafter"/>
</dbReference>
<comment type="caution">
    <text evidence="3">The sequence shown here is derived from an EMBL/GenBank/DDBJ whole genome shotgun (WGS) entry which is preliminary data.</text>
</comment>
<dbReference type="InterPro" id="IPR014729">
    <property type="entry name" value="Rossmann-like_a/b/a_fold"/>
</dbReference>
<name>U5DJJ4_9CHRO</name>
<protein>
    <recommendedName>
        <fullName evidence="2">DUF218 domain-containing protein</fullName>
    </recommendedName>
</protein>
<keyword evidence="1" id="KW-1133">Transmembrane helix</keyword>
<dbReference type="GO" id="GO:0043164">
    <property type="term" value="P:Gram-negative-bacterium-type cell wall biogenesis"/>
    <property type="evidence" value="ECO:0007669"/>
    <property type="project" value="TreeGrafter"/>
</dbReference>
<evidence type="ECO:0000259" key="2">
    <source>
        <dbReference type="Pfam" id="PF02698"/>
    </source>
</evidence>
<gene>
    <name evidence="3" type="ORF">KR51_00027360</name>
</gene>
<dbReference type="EMBL" id="ASSJ01000070">
    <property type="protein sequence ID" value="ERN40749.1"/>
    <property type="molecule type" value="Genomic_DNA"/>
</dbReference>
<feature type="transmembrane region" description="Helical" evidence="1">
    <location>
        <begin position="39"/>
        <end position="61"/>
    </location>
</feature>
<dbReference type="InterPro" id="IPR003848">
    <property type="entry name" value="DUF218"/>
</dbReference>
<dbReference type="AlphaFoldDB" id="U5DJJ4"/>
<dbReference type="eggNOG" id="COG1434">
    <property type="taxonomic scope" value="Bacteria"/>
</dbReference>
<keyword evidence="1" id="KW-0472">Membrane</keyword>
<feature type="transmembrane region" description="Helical" evidence="1">
    <location>
        <begin position="12"/>
        <end position="32"/>
    </location>
</feature>
<feature type="domain" description="DUF218" evidence="2">
    <location>
        <begin position="78"/>
        <end position="251"/>
    </location>
</feature>
<dbReference type="InterPro" id="IPR051599">
    <property type="entry name" value="Cell_Envelope_Assoc"/>
</dbReference>
<keyword evidence="1" id="KW-0812">Transmembrane</keyword>
<dbReference type="PANTHER" id="PTHR30336:SF4">
    <property type="entry name" value="ENVELOPE BIOGENESIS FACTOR ELYC"/>
    <property type="match status" value="1"/>
</dbReference>
<dbReference type="RefSeq" id="WP_022608198.1">
    <property type="nucleotide sequence ID" value="NZ_ASSJ01000070.1"/>
</dbReference>
<evidence type="ECO:0000313" key="4">
    <source>
        <dbReference type="Proteomes" id="UP000016960"/>
    </source>
</evidence>
<dbReference type="Gene3D" id="3.40.50.620">
    <property type="entry name" value="HUPs"/>
    <property type="match status" value="1"/>
</dbReference>
<accession>U5DJJ4</accession>
<dbReference type="InParanoid" id="U5DJJ4"/>
<reference evidence="3 4" key="1">
    <citation type="submission" date="2013-05" db="EMBL/GenBank/DDBJ databases">
        <title>Draft genome sequence of Rubidibacter lacunae KORDI 51-2.</title>
        <authorList>
            <person name="Choi D.H."/>
            <person name="Noh J.H."/>
            <person name="Kwon K.-K."/>
            <person name="Lee J.-H."/>
            <person name="Ryu J.-Y."/>
        </authorList>
    </citation>
    <scope>NUCLEOTIDE SEQUENCE [LARGE SCALE GENOMIC DNA]</scope>
    <source>
        <strain evidence="3 4">KORDI 51-2</strain>
    </source>
</reference>
<dbReference type="Pfam" id="PF02698">
    <property type="entry name" value="DUF218"/>
    <property type="match status" value="1"/>
</dbReference>
<keyword evidence="4" id="KW-1185">Reference proteome</keyword>
<evidence type="ECO:0000256" key="1">
    <source>
        <dbReference type="SAM" id="Phobius"/>
    </source>
</evidence>